<sequence length="243" mass="26514">MGTTASVQQLVVKLVKQLEALGLESYRNTLRKHGAQEPLFGVKIEEMKKLMKPYKNDLDVACALFDTGIYDAQYMAGLLADGSKMSATQLQHWVETANSHGIREYSVAWVTAESTHAMFLALAWIDSDNPDIAAAGWCTLSSYISITEDAELDADLLHKLLKRVQAEIHHAPNRVCYCMNGFVIALGSYVTALSDAAIQAGKTIGEVVVDVGDTSCKVPFAPDYIAKVAQRGSLGKKRKTTKC</sequence>
<name>A0ABV6IFU6_9BURK</name>
<evidence type="ECO:0000313" key="2">
    <source>
        <dbReference type="Proteomes" id="UP001589844"/>
    </source>
</evidence>
<dbReference type="PANTHER" id="PTHR41291">
    <property type="entry name" value="DNA ALKYLATION REPAIR PROTEIN"/>
    <property type="match status" value="1"/>
</dbReference>
<accession>A0ABV6IFU6</accession>
<dbReference type="SUPFAM" id="SSF48371">
    <property type="entry name" value="ARM repeat"/>
    <property type="match status" value="1"/>
</dbReference>
<evidence type="ECO:0000313" key="1">
    <source>
        <dbReference type="EMBL" id="MFC0350517.1"/>
    </source>
</evidence>
<protein>
    <submittedName>
        <fullName evidence="1">DNA alkylation repair protein</fullName>
    </submittedName>
</protein>
<keyword evidence="2" id="KW-1185">Reference proteome</keyword>
<dbReference type="Pfam" id="PF08713">
    <property type="entry name" value="DNA_alkylation"/>
    <property type="match status" value="1"/>
</dbReference>
<dbReference type="EMBL" id="JBHLXJ010000013">
    <property type="protein sequence ID" value="MFC0350517.1"/>
    <property type="molecule type" value="Genomic_DNA"/>
</dbReference>
<proteinExistence type="predicted"/>
<dbReference type="Gene3D" id="1.25.10.90">
    <property type="match status" value="1"/>
</dbReference>
<dbReference type="PANTHER" id="PTHR41291:SF1">
    <property type="entry name" value="DNA ALKYLATION REPAIR PROTEIN"/>
    <property type="match status" value="1"/>
</dbReference>
<dbReference type="Proteomes" id="UP001589844">
    <property type="component" value="Unassembled WGS sequence"/>
</dbReference>
<gene>
    <name evidence="1" type="ORF">ACFFJH_11910</name>
</gene>
<dbReference type="InterPro" id="IPR016024">
    <property type="entry name" value="ARM-type_fold"/>
</dbReference>
<reference evidence="1 2" key="1">
    <citation type="submission" date="2024-09" db="EMBL/GenBank/DDBJ databases">
        <authorList>
            <person name="Sun Q."/>
            <person name="Mori K."/>
        </authorList>
    </citation>
    <scope>NUCLEOTIDE SEQUENCE [LARGE SCALE GENOMIC DNA]</scope>
    <source>
        <strain evidence="1 2">CCM 8677</strain>
    </source>
</reference>
<dbReference type="RefSeq" id="WP_390212888.1">
    <property type="nucleotide sequence ID" value="NZ_JBHLXJ010000013.1"/>
</dbReference>
<comment type="caution">
    <text evidence="1">The sequence shown here is derived from an EMBL/GenBank/DDBJ whole genome shotgun (WGS) entry which is preliminary data.</text>
</comment>
<dbReference type="InterPro" id="IPR014825">
    <property type="entry name" value="DNA_alkylation"/>
</dbReference>
<organism evidence="1 2">
    <name type="scientific">Undibacterium danionis</name>
    <dbReference type="NCBI Taxonomy" id="1812100"/>
    <lineage>
        <taxon>Bacteria</taxon>
        <taxon>Pseudomonadati</taxon>
        <taxon>Pseudomonadota</taxon>
        <taxon>Betaproteobacteria</taxon>
        <taxon>Burkholderiales</taxon>
        <taxon>Oxalobacteraceae</taxon>
        <taxon>Undibacterium</taxon>
    </lineage>
</organism>